<name>A0A921KP95_9MICO</name>
<reference evidence="1" key="1">
    <citation type="journal article" date="2021" name="PeerJ">
        <title>Extensive microbial diversity within the chicken gut microbiome revealed by metagenomics and culture.</title>
        <authorList>
            <person name="Gilroy R."/>
            <person name="Ravi A."/>
            <person name="Getino M."/>
            <person name="Pursley I."/>
            <person name="Horton D.L."/>
            <person name="Alikhan N.F."/>
            <person name="Baker D."/>
            <person name="Gharbi K."/>
            <person name="Hall N."/>
            <person name="Watson M."/>
            <person name="Adriaenssens E.M."/>
            <person name="Foster-Nyarko E."/>
            <person name="Jarju S."/>
            <person name="Secka A."/>
            <person name="Antonio M."/>
            <person name="Oren A."/>
            <person name="Chaudhuri R.R."/>
            <person name="La Ragione R."/>
            <person name="Hildebrand F."/>
            <person name="Pallen M.J."/>
        </authorList>
    </citation>
    <scope>NUCLEOTIDE SEQUENCE</scope>
    <source>
        <strain evidence="1">1647</strain>
    </source>
</reference>
<sequence length="166" mass="19292">MVHQVSRSPREWDYQVVLDCLTNERLSSYLHAMRHDVEQAFHLYEWNMRAAASVLSLTSMAEVVVRNALDRELSVWADRRRHGAEWFDVDVLDHRDRQDLQKARHRARSRRGEEVHGKVIAELSLGFWRYLVESRYFTALWVPATHAAFPTAPTTSGDDSARSPFG</sequence>
<evidence type="ECO:0000313" key="2">
    <source>
        <dbReference type="Proteomes" id="UP000775129"/>
    </source>
</evidence>
<dbReference type="Proteomes" id="UP000775129">
    <property type="component" value="Unassembled WGS sequence"/>
</dbReference>
<comment type="caution">
    <text evidence="1">The sequence shown here is derived from an EMBL/GenBank/DDBJ whole genome shotgun (WGS) entry which is preliminary data.</text>
</comment>
<dbReference type="EMBL" id="DYWO01000014">
    <property type="protein sequence ID" value="HJF48250.1"/>
    <property type="molecule type" value="Genomic_DNA"/>
</dbReference>
<reference evidence="1" key="2">
    <citation type="submission" date="2021-09" db="EMBL/GenBank/DDBJ databases">
        <authorList>
            <person name="Gilroy R."/>
        </authorList>
    </citation>
    <scope>NUCLEOTIDE SEQUENCE</scope>
    <source>
        <strain evidence="1">1647</strain>
    </source>
</reference>
<dbReference type="AlphaFoldDB" id="A0A921KP95"/>
<accession>A0A921KP95</accession>
<proteinExistence type="predicted"/>
<organism evidence="1 2">
    <name type="scientific">Brachybacterium paraconglomeratum</name>
    <dbReference type="NCBI Taxonomy" id="173362"/>
    <lineage>
        <taxon>Bacteria</taxon>
        <taxon>Bacillati</taxon>
        <taxon>Actinomycetota</taxon>
        <taxon>Actinomycetes</taxon>
        <taxon>Micrococcales</taxon>
        <taxon>Dermabacteraceae</taxon>
        <taxon>Brachybacterium</taxon>
    </lineage>
</organism>
<evidence type="ECO:0008006" key="3">
    <source>
        <dbReference type="Google" id="ProtNLM"/>
    </source>
</evidence>
<evidence type="ECO:0000313" key="1">
    <source>
        <dbReference type="EMBL" id="HJF48250.1"/>
    </source>
</evidence>
<protein>
    <recommendedName>
        <fullName evidence="3">Abi-like protein</fullName>
    </recommendedName>
</protein>
<gene>
    <name evidence="1" type="ORF">K8W24_00375</name>
</gene>